<evidence type="ECO:0000313" key="2">
    <source>
        <dbReference type="EMBL" id="UBZ25494.1"/>
    </source>
</evidence>
<evidence type="ECO:0000256" key="1">
    <source>
        <dbReference type="SAM" id="MobiDB-lite"/>
    </source>
</evidence>
<keyword evidence="3" id="KW-1185">Reference proteome</keyword>
<protein>
    <submittedName>
        <fullName evidence="2">Uncharacterized protein</fullName>
    </submittedName>
</protein>
<dbReference type="Proteomes" id="UP000831195">
    <property type="component" value="Segment"/>
</dbReference>
<dbReference type="EMBL" id="MZ311577">
    <property type="protein sequence ID" value="UBZ25494.1"/>
    <property type="molecule type" value="Genomic_DNA"/>
</dbReference>
<name>A0AAE8Y204_9VIRU</name>
<accession>A0AAE8Y204</accession>
<feature type="compositionally biased region" description="Polar residues" evidence="1">
    <location>
        <begin position="1"/>
        <end position="11"/>
    </location>
</feature>
<proteinExistence type="predicted"/>
<gene>
    <name evidence="2" type="ORF">CcNV_010</name>
</gene>
<organism evidence="2 3">
    <name type="scientific">Crangon crangon nudivirus</name>
    <dbReference type="NCBI Taxonomy" id="2880838"/>
    <lineage>
        <taxon>Viruses</taxon>
        <taxon>Viruses incertae sedis</taxon>
        <taxon>Naldaviricetes</taxon>
        <taxon>Lefavirales</taxon>
        <taxon>Nudiviridae</taxon>
        <taxon>Gammanudivirus</taxon>
        <taxon>Gammanudivirus cracrangonis</taxon>
    </lineage>
</organism>
<feature type="region of interest" description="Disordered" evidence="1">
    <location>
        <begin position="1"/>
        <end position="26"/>
    </location>
</feature>
<sequence length="463" mass="51689">MSSSVNSQSEFSAPPTAKRMAEANYATEPPAKRPLLTSVPVLTPMNECIAIDEGLTDELLNSLDKDDSSLTYCNMMSKDFNNIVSKDDFINNSHLNQVEHATNECEKFNVTMHNFKNHIDKTIGINSTRMITTLEGQIETPADPLCKRPTHIYKSHIYIVFYAILKRMYRAMLTTDQQALGVLIDNTLALLVAHKHKAYLAFNNLKKVLKNANVPKMMSTNDPIDICKVFGIPSIESAEASSDTPSVQADSFFGSHYDTIKEQIIPFLSLGELLKNIGTSDVVQFSKLGKSSWPVMEGGPSIPCLQLYLTTPILVPITTKNLTGREVSIMEVQQAEGDKIIKSIQESLRFYAFGSTQSVDLPFYSINVGSSKNGVQIYSPLLSNEQEGDYSMETDQFTIKTLSKNDNVYIVIDSIKLNLDDNRNTVSLKVYPRHNANPETPKKDKICMISFTGTQEVEKLIRQ</sequence>
<reference evidence="2" key="1">
    <citation type="journal article" date="2021" name="Viruses">
        <title>Identification and Full Characterisation of Two Novel Crustacean Infecting Members of the Family Nudiviridae Provides Support for Two Subfamilies.</title>
        <authorList>
            <person name="Bateman K.S."/>
            <person name="Kerr R."/>
            <person name="Stentiford G.D."/>
            <person name="Bean T.P."/>
            <person name="Hooper C."/>
            <person name="Van Eynde B."/>
            <person name="Delbare D."/>
            <person name="Bojko J."/>
            <person name="Christiaens O."/>
            <person name="Taning C.N.T."/>
            <person name="Smagghe G."/>
            <person name="van Oers M.M."/>
            <person name="van Aerle R."/>
        </authorList>
    </citation>
    <scope>NUCLEOTIDE SEQUENCE</scope>
    <source>
        <strain evidence="2">AN1</strain>
    </source>
</reference>
<evidence type="ECO:0000313" key="3">
    <source>
        <dbReference type="Proteomes" id="UP000831195"/>
    </source>
</evidence>